<organism evidence="1 2">
    <name type="scientific">Neobacillus niacini</name>
    <dbReference type="NCBI Taxonomy" id="86668"/>
    <lineage>
        <taxon>Bacteria</taxon>
        <taxon>Bacillati</taxon>
        <taxon>Bacillota</taxon>
        <taxon>Bacilli</taxon>
        <taxon>Bacillales</taxon>
        <taxon>Bacillaceae</taxon>
        <taxon>Neobacillus</taxon>
    </lineage>
</organism>
<dbReference type="AlphaFoldDB" id="A0A852TJ42"/>
<accession>A0A852TJ42</accession>
<sequence length="95" mass="11305">MLNNFVWSLFQGYKDAKKESEVDRSFEQLNWSMDCWIGETSTPLLEVSDLNELLNKAKHKDHLNQILDHLYRHDATRVAPYKNIEKKIIEKIWEG</sequence>
<comment type="caution">
    <text evidence="1">The sequence shown here is derived from an EMBL/GenBank/DDBJ whole genome shotgun (WGS) entry which is preliminary data.</text>
</comment>
<evidence type="ECO:0000313" key="1">
    <source>
        <dbReference type="EMBL" id="NYE07587.1"/>
    </source>
</evidence>
<evidence type="ECO:0000313" key="2">
    <source>
        <dbReference type="Proteomes" id="UP000548423"/>
    </source>
</evidence>
<reference evidence="2" key="1">
    <citation type="submission" date="2020-07" db="EMBL/GenBank/DDBJ databases">
        <authorList>
            <person name="Partida-Martinez L."/>
            <person name="Huntemann M."/>
            <person name="Clum A."/>
            <person name="Wang J."/>
            <person name="Palaniappan K."/>
            <person name="Ritter S."/>
            <person name="Chen I.-M."/>
            <person name="Stamatis D."/>
            <person name="Reddy T."/>
            <person name="O'Malley R."/>
            <person name="Daum C."/>
            <person name="Shapiro N."/>
            <person name="Ivanova N."/>
            <person name="Kyrpides N."/>
            <person name="Woyke T."/>
        </authorList>
    </citation>
    <scope>NUCLEOTIDE SEQUENCE [LARGE SCALE GENOMIC DNA]</scope>
    <source>
        <strain evidence="2">AT2.8</strain>
    </source>
</reference>
<dbReference type="Proteomes" id="UP000548423">
    <property type="component" value="Unassembled WGS sequence"/>
</dbReference>
<name>A0A852TJ42_9BACI</name>
<reference evidence="2" key="2">
    <citation type="submission" date="2020-08" db="EMBL/GenBank/DDBJ databases">
        <title>The Agave Microbiome: Exploring the role of microbial communities in plant adaptations to desert environments.</title>
        <authorList>
            <person name="Partida-Martinez L.P."/>
        </authorList>
    </citation>
    <scope>NUCLEOTIDE SEQUENCE [LARGE SCALE GENOMIC DNA]</scope>
    <source>
        <strain evidence="2">AT2.8</strain>
    </source>
</reference>
<proteinExistence type="predicted"/>
<dbReference type="EMBL" id="JACCBX010000009">
    <property type="protein sequence ID" value="NYE07587.1"/>
    <property type="molecule type" value="Genomic_DNA"/>
</dbReference>
<gene>
    <name evidence="1" type="ORF">F4694_004398</name>
</gene>
<protein>
    <submittedName>
        <fullName evidence="1">Uncharacterized protein</fullName>
    </submittedName>
</protein>